<name>T0Y508_9ZZZZ</name>
<reference evidence="2" key="1">
    <citation type="submission" date="2013-08" db="EMBL/GenBank/DDBJ databases">
        <authorList>
            <person name="Mendez C."/>
            <person name="Richter M."/>
            <person name="Ferrer M."/>
            <person name="Sanchez J."/>
        </authorList>
    </citation>
    <scope>NUCLEOTIDE SEQUENCE</scope>
</reference>
<protein>
    <submittedName>
        <fullName evidence="2">Transposase, IS4-like domain protein</fullName>
    </submittedName>
</protein>
<evidence type="ECO:0000259" key="1">
    <source>
        <dbReference type="Pfam" id="PF01609"/>
    </source>
</evidence>
<dbReference type="EMBL" id="AUZZ01010336">
    <property type="protein sequence ID" value="EQD30161.1"/>
    <property type="molecule type" value="Genomic_DNA"/>
</dbReference>
<accession>T0Y508</accession>
<sequence length="142" mass="16486">MFFGYKVHMIAEAESEVPLGFFIAPANMHDKLGFGKLITEIRKRFSIAEDAKYLADSAYDSTDVREYLHYHGIKDVIAINGRKYRKSEIPKDPEYGKRWAIERIFSRLKEVLGLSKNRFVGKKKVEIHVYSCLIAYLVNYAM</sequence>
<proteinExistence type="predicted"/>
<evidence type="ECO:0000313" key="2">
    <source>
        <dbReference type="EMBL" id="EQD30161.1"/>
    </source>
</evidence>
<organism evidence="2">
    <name type="scientific">mine drainage metagenome</name>
    <dbReference type="NCBI Taxonomy" id="410659"/>
    <lineage>
        <taxon>unclassified sequences</taxon>
        <taxon>metagenomes</taxon>
        <taxon>ecological metagenomes</taxon>
    </lineage>
</organism>
<reference evidence="2" key="2">
    <citation type="journal article" date="2014" name="ISME J.">
        <title>Microbial stratification in low pH oxic and suboxic macroscopic growths along an acid mine drainage.</title>
        <authorList>
            <person name="Mendez-Garcia C."/>
            <person name="Mesa V."/>
            <person name="Sprenger R.R."/>
            <person name="Richter M."/>
            <person name="Diez M.S."/>
            <person name="Solano J."/>
            <person name="Bargiela R."/>
            <person name="Golyshina O.V."/>
            <person name="Manteca A."/>
            <person name="Ramos J.L."/>
            <person name="Gallego J.R."/>
            <person name="Llorente I."/>
            <person name="Martins Dos Santos V.A."/>
            <person name="Jensen O.N."/>
            <person name="Pelaez A.I."/>
            <person name="Sanchez J."/>
            <person name="Ferrer M."/>
        </authorList>
    </citation>
    <scope>NUCLEOTIDE SEQUENCE</scope>
</reference>
<dbReference type="GO" id="GO:0006313">
    <property type="term" value="P:DNA transposition"/>
    <property type="evidence" value="ECO:0007669"/>
    <property type="project" value="InterPro"/>
</dbReference>
<dbReference type="GO" id="GO:0003677">
    <property type="term" value="F:DNA binding"/>
    <property type="evidence" value="ECO:0007669"/>
    <property type="project" value="InterPro"/>
</dbReference>
<gene>
    <name evidence="2" type="ORF">B2A_14260</name>
</gene>
<dbReference type="InterPro" id="IPR002559">
    <property type="entry name" value="Transposase_11"/>
</dbReference>
<comment type="caution">
    <text evidence="2">The sequence shown here is derived from an EMBL/GenBank/DDBJ whole genome shotgun (WGS) entry which is preliminary data.</text>
</comment>
<dbReference type="AlphaFoldDB" id="T0Y508"/>
<dbReference type="Pfam" id="PF01609">
    <property type="entry name" value="DDE_Tnp_1"/>
    <property type="match status" value="1"/>
</dbReference>
<dbReference type="SUPFAM" id="SSF53098">
    <property type="entry name" value="Ribonuclease H-like"/>
    <property type="match status" value="1"/>
</dbReference>
<feature type="domain" description="Transposase IS4-like" evidence="1">
    <location>
        <begin position="2"/>
        <end position="137"/>
    </location>
</feature>
<dbReference type="GO" id="GO:0004803">
    <property type="term" value="F:transposase activity"/>
    <property type="evidence" value="ECO:0007669"/>
    <property type="project" value="InterPro"/>
</dbReference>
<dbReference type="InterPro" id="IPR012337">
    <property type="entry name" value="RNaseH-like_sf"/>
</dbReference>